<feature type="transmembrane region" description="Helical" evidence="1">
    <location>
        <begin position="60"/>
        <end position="78"/>
    </location>
</feature>
<evidence type="ECO:0000313" key="3">
    <source>
        <dbReference type="Proteomes" id="UP000552864"/>
    </source>
</evidence>
<organism evidence="2 3">
    <name type="scientific">Chitinophaga eiseniae</name>
    <dbReference type="NCBI Taxonomy" id="634771"/>
    <lineage>
        <taxon>Bacteria</taxon>
        <taxon>Pseudomonadati</taxon>
        <taxon>Bacteroidota</taxon>
        <taxon>Chitinophagia</taxon>
        <taxon>Chitinophagales</taxon>
        <taxon>Chitinophagaceae</taxon>
        <taxon>Chitinophaga</taxon>
    </lineage>
</organism>
<proteinExistence type="predicted"/>
<dbReference type="EMBL" id="JABAHZ010000003">
    <property type="protein sequence ID" value="NLR79731.1"/>
    <property type="molecule type" value="Genomic_DNA"/>
</dbReference>
<keyword evidence="1" id="KW-0472">Membrane</keyword>
<comment type="caution">
    <text evidence="2">The sequence shown here is derived from an EMBL/GenBank/DDBJ whole genome shotgun (WGS) entry which is preliminary data.</text>
</comment>
<name>A0A847SD59_9BACT</name>
<keyword evidence="1" id="KW-1133">Transmembrane helix</keyword>
<protein>
    <submittedName>
        <fullName evidence="2">Uncharacterized protein</fullName>
    </submittedName>
</protein>
<keyword evidence="1" id="KW-0812">Transmembrane</keyword>
<accession>A0A847SD59</accession>
<sequence length="171" mass="19711">MRTAFLDKLSDYIENEGISSPKFKFDEGGFNISSPLFDYNSVTTLVLLPLVVLLMQRVNLFIGLLLFGVAFFSLWYDFEAVNDFKASFDSNSSIIKRRSPITRLLFFMNQEVTFAVSDIARFSYRSTQQKPSFKRYRLYVILKNGDEFLFSDIGSGTRAKEIVLLLNNVFK</sequence>
<reference evidence="2 3" key="1">
    <citation type="submission" date="2020-04" db="EMBL/GenBank/DDBJ databases">
        <authorList>
            <person name="Yin C."/>
        </authorList>
    </citation>
    <scope>NUCLEOTIDE SEQUENCE [LARGE SCALE GENOMIC DNA]</scope>
    <source>
        <strain evidence="2 3">Ak56</strain>
    </source>
</reference>
<dbReference type="Proteomes" id="UP000552864">
    <property type="component" value="Unassembled WGS sequence"/>
</dbReference>
<evidence type="ECO:0000256" key="1">
    <source>
        <dbReference type="SAM" id="Phobius"/>
    </source>
</evidence>
<dbReference type="AlphaFoldDB" id="A0A847SD59"/>
<dbReference type="RefSeq" id="WP_168739113.1">
    <property type="nucleotide sequence ID" value="NZ_JABAHZ010000003.1"/>
</dbReference>
<evidence type="ECO:0000313" key="2">
    <source>
        <dbReference type="EMBL" id="NLR79731.1"/>
    </source>
</evidence>
<gene>
    <name evidence="2" type="ORF">HGH91_13930</name>
</gene>
<keyword evidence="3" id="KW-1185">Reference proteome</keyword>